<dbReference type="PANTHER" id="PTHR35450:SF2">
    <property type="entry name" value="REVERSE TRANSCRIPTASE DOMAIN-CONTAINING PROTEIN"/>
    <property type="match status" value="1"/>
</dbReference>
<dbReference type="PANTHER" id="PTHR35450">
    <property type="entry name" value="REVERSE TRANSCRIPTASE DOMAIN-CONTAINING PROTEIN"/>
    <property type="match status" value="1"/>
</dbReference>
<gene>
    <name evidence="2" type="ORF">PM001_LOCUS12654</name>
</gene>
<dbReference type="AlphaFoldDB" id="A0AAV1TYY8"/>
<proteinExistence type="predicted"/>
<protein>
    <recommendedName>
        <fullName evidence="4">Reverse transcriptase</fullName>
    </recommendedName>
</protein>
<sequence length="232" mass="25771">MDTIRGRHDENLKIVKRAIAYASGGKTDQVELRVNQTVPSLPRPMLRPDLQVYNHTTHTVLVVDLAVAFDEQPNDDPRTSPLVRTAKAKRDKYDCVKRHLERQGWTAHLSALVYGSLGAVAGGNLAVYIEHLGLLKRGAMRLDKKLSAACIQSSLRIWNLHCSQHRARQHQLRHDQDTRGSRVTGTGDPVTSRSPLVGLRAHSSRKSHTQVGNRPQTPLVRYSLALCGATCT</sequence>
<evidence type="ECO:0000313" key="3">
    <source>
        <dbReference type="Proteomes" id="UP001162060"/>
    </source>
</evidence>
<evidence type="ECO:0000313" key="2">
    <source>
        <dbReference type="EMBL" id="CAK7927504.1"/>
    </source>
</evidence>
<organism evidence="2 3">
    <name type="scientific">Peronospora matthiolae</name>
    <dbReference type="NCBI Taxonomy" id="2874970"/>
    <lineage>
        <taxon>Eukaryota</taxon>
        <taxon>Sar</taxon>
        <taxon>Stramenopiles</taxon>
        <taxon>Oomycota</taxon>
        <taxon>Peronosporomycetes</taxon>
        <taxon>Peronosporales</taxon>
        <taxon>Peronosporaceae</taxon>
        <taxon>Peronospora</taxon>
    </lineage>
</organism>
<feature type="region of interest" description="Disordered" evidence="1">
    <location>
        <begin position="169"/>
        <end position="215"/>
    </location>
</feature>
<accession>A0AAV1TYY8</accession>
<comment type="caution">
    <text evidence="2">The sequence shown here is derived from an EMBL/GenBank/DDBJ whole genome shotgun (WGS) entry which is preliminary data.</text>
</comment>
<reference evidence="2" key="1">
    <citation type="submission" date="2024-01" db="EMBL/GenBank/DDBJ databases">
        <authorList>
            <person name="Webb A."/>
        </authorList>
    </citation>
    <scope>NUCLEOTIDE SEQUENCE</scope>
    <source>
        <strain evidence="2">Pm1</strain>
    </source>
</reference>
<dbReference type="EMBL" id="CAKLBY020000111">
    <property type="protein sequence ID" value="CAK7927504.1"/>
    <property type="molecule type" value="Genomic_DNA"/>
</dbReference>
<feature type="compositionally biased region" description="Polar residues" evidence="1">
    <location>
        <begin position="181"/>
        <end position="194"/>
    </location>
</feature>
<name>A0AAV1TYY8_9STRA</name>
<evidence type="ECO:0008006" key="4">
    <source>
        <dbReference type="Google" id="ProtNLM"/>
    </source>
</evidence>
<dbReference type="Proteomes" id="UP001162060">
    <property type="component" value="Unassembled WGS sequence"/>
</dbReference>
<evidence type="ECO:0000256" key="1">
    <source>
        <dbReference type="SAM" id="MobiDB-lite"/>
    </source>
</evidence>